<feature type="compositionally biased region" description="Polar residues" evidence="3">
    <location>
        <begin position="213"/>
        <end position="223"/>
    </location>
</feature>
<dbReference type="InterPro" id="IPR000504">
    <property type="entry name" value="RRM_dom"/>
</dbReference>
<dbReference type="EMBL" id="LXPE01000006">
    <property type="protein sequence ID" value="OBA27794.1"/>
    <property type="molecule type" value="Genomic_DNA"/>
</dbReference>
<dbReference type="SUPFAM" id="SSF54928">
    <property type="entry name" value="RNA-binding domain, RBD"/>
    <property type="match status" value="1"/>
</dbReference>
<protein>
    <recommendedName>
        <fullName evidence="4">RRM domain-containing protein</fullName>
    </recommendedName>
</protein>
<dbReference type="AlphaFoldDB" id="A0A1B7TGE8"/>
<dbReference type="OrthoDB" id="346839at2759"/>
<sequence>MSSIAEQSLGQILGSGNKAGTSGRRSHTVSKNSVRSAGGKNISFQRRARPAPGARGSGPRNGQASATPAGRKAARIHSLKAAKLAAKSISQNHRDQIVQEYLKQQQSATNLVSKKVSVSGLPYDVNEASIREFFNGAVGGVRKVQLAYNQHGKSTGQCTCVFATFEQAAALVQNYNGAPIDKGTSRLSIQLIVDADQTAFTPAPSLATRIGIPTTSKPQSNAPRAQGNKKRNTTGFVPAAASVAPKAQANKPKKNFAKKRAARPAKKAEPSLEQLDKEMNDYFNKEA</sequence>
<dbReference type="InterPro" id="IPR012677">
    <property type="entry name" value="Nucleotide-bd_a/b_plait_sf"/>
</dbReference>
<feature type="compositionally biased region" description="Basic residues" evidence="3">
    <location>
        <begin position="251"/>
        <end position="265"/>
    </location>
</feature>
<accession>A0A1B7TGE8</accession>
<evidence type="ECO:0000313" key="6">
    <source>
        <dbReference type="Proteomes" id="UP000092321"/>
    </source>
</evidence>
<dbReference type="SMART" id="SM00360">
    <property type="entry name" value="RRM"/>
    <property type="match status" value="1"/>
</dbReference>
<dbReference type="PANTHER" id="PTHR19965:SF35">
    <property type="entry name" value="RNA ANNEALING PROTEIN YRA1"/>
    <property type="match status" value="1"/>
</dbReference>
<dbReference type="Proteomes" id="UP000092321">
    <property type="component" value="Unassembled WGS sequence"/>
</dbReference>
<dbReference type="InterPro" id="IPR051229">
    <property type="entry name" value="ALYREF_mRNA_export"/>
</dbReference>
<dbReference type="PROSITE" id="PS50102">
    <property type="entry name" value="RRM"/>
    <property type="match status" value="1"/>
</dbReference>
<dbReference type="PANTHER" id="PTHR19965">
    <property type="entry name" value="RNA AND EXPORT FACTOR BINDING PROTEIN"/>
    <property type="match status" value="1"/>
</dbReference>
<feature type="region of interest" description="Disordered" evidence="3">
    <location>
        <begin position="209"/>
        <end position="287"/>
    </location>
</feature>
<dbReference type="GO" id="GO:0005634">
    <property type="term" value="C:nucleus"/>
    <property type="evidence" value="ECO:0007669"/>
    <property type="project" value="TreeGrafter"/>
</dbReference>
<keyword evidence="1 2" id="KW-0694">RNA-binding</keyword>
<evidence type="ECO:0000259" key="4">
    <source>
        <dbReference type="PROSITE" id="PS50102"/>
    </source>
</evidence>
<dbReference type="GO" id="GO:0003729">
    <property type="term" value="F:mRNA binding"/>
    <property type="evidence" value="ECO:0007669"/>
    <property type="project" value="TreeGrafter"/>
</dbReference>
<feature type="compositionally biased region" description="Basic and acidic residues" evidence="3">
    <location>
        <begin position="266"/>
        <end position="287"/>
    </location>
</feature>
<evidence type="ECO:0000256" key="1">
    <source>
        <dbReference type="ARBA" id="ARBA00022884"/>
    </source>
</evidence>
<evidence type="ECO:0000256" key="2">
    <source>
        <dbReference type="PROSITE-ProRule" id="PRU00176"/>
    </source>
</evidence>
<name>A0A1B7TGE8_9ASCO</name>
<keyword evidence="6" id="KW-1185">Reference proteome</keyword>
<dbReference type="Pfam" id="PF00076">
    <property type="entry name" value="RRM_1"/>
    <property type="match status" value="1"/>
</dbReference>
<comment type="caution">
    <text evidence="5">The sequence shown here is derived from an EMBL/GenBank/DDBJ whole genome shotgun (WGS) entry which is preliminary data.</text>
</comment>
<feature type="region of interest" description="Disordered" evidence="3">
    <location>
        <begin position="1"/>
        <end position="73"/>
    </location>
</feature>
<feature type="compositionally biased region" description="Polar residues" evidence="3">
    <location>
        <begin position="1"/>
        <end position="10"/>
    </location>
</feature>
<proteinExistence type="predicted"/>
<gene>
    <name evidence="5" type="ORF">HANVADRAFT_51916</name>
</gene>
<organism evidence="5 6">
    <name type="scientific">Hanseniaspora valbyensis NRRL Y-1626</name>
    <dbReference type="NCBI Taxonomy" id="766949"/>
    <lineage>
        <taxon>Eukaryota</taxon>
        <taxon>Fungi</taxon>
        <taxon>Dikarya</taxon>
        <taxon>Ascomycota</taxon>
        <taxon>Saccharomycotina</taxon>
        <taxon>Saccharomycetes</taxon>
        <taxon>Saccharomycodales</taxon>
        <taxon>Saccharomycodaceae</taxon>
        <taxon>Hanseniaspora</taxon>
    </lineage>
</organism>
<feature type="domain" description="RRM" evidence="4">
    <location>
        <begin position="114"/>
        <end position="194"/>
    </location>
</feature>
<evidence type="ECO:0000313" key="5">
    <source>
        <dbReference type="EMBL" id="OBA27794.1"/>
    </source>
</evidence>
<feature type="compositionally biased region" description="Low complexity" evidence="3">
    <location>
        <begin position="50"/>
        <end position="60"/>
    </location>
</feature>
<dbReference type="InterPro" id="IPR035979">
    <property type="entry name" value="RBD_domain_sf"/>
</dbReference>
<feature type="compositionally biased region" description="Low complexity" evidence="3">
    <location>
        <begin position="237"/>
        <end position="250"/>
    </location>
</feature>
<evidence type="ECO:0000256" key="3">
    <source>
        <dbReference type="SAM" id="MobiDB-lite"/>
    </source>
</evidence>
<reference evidence="6" key="1">
    <citation type="journal article" date="2016" name="Proc. Natl. Acad. Sci. U.S.A.">
        <title>Comparative genomics of biotechnologically important yeasts.</title>
        <authorList>
            <person name="Riley R."/>
            <person name="Haridas S."/>
            <person name="Wolfe K.H."/>
            <person name="Lopes M.R."/>
            <person name="Hittinger C.T."/>
            <person name="Goeker M."/>
            <person name="Salamov A.A."/>
            <person name="Wisecaver J.H."/>
            <person name="Long T.M."/>
            <person name="Calvey C.H."/>
            <person name="Aerts A.L."/>
            <person name="Barry K.W."/>
            <person name="Choi C."/>
            <person name="Clum A."/>
            <person name="Coughlan A.Y."/>
            <person name="Deshpande S."/>
            <person name="Douglass A.P."/>
            <person name="Hanson S.J."/>
            <person name="Klenk H.-P."/>
            <person name="LaButti K.M."/>
            <person name="Lapidus A."/>
            <person name="Lindquist E.A."/>
            <person name="Lipzen A.M."/>
            <person name="Meier-Kolthoff J.P."/>
            <person name="Ohm R.A."/>
            <person name="Otillar R.P."/>
            <person name="Pangilinan J.L."/>
            <person name="Peng Y."/>
            <person name="Rokas A."/>
            <person name="Rosa C.A."/>
            <person name="Scheuner C."/>
            <person name="Sibirny A.A."/>
            <person name="Slot J.C."/>
            <person name="Stielow J.B."/>
            <person name="Sun H."/>
            <person name="Kurtzman C.P."/>
            <person name="Blackwell M."/>
            <person name="Grigoriev I.V."/>
            <person name="Jeffries T.W."/>
        </authorList>
    </citation>
    <scope>NUCLEOTIDE SEQUENCE [LARGE SCALE GENOMIC DNA]</scope>
    <source>
        <strain evidence="6">NRRL Y-1626</strain>
    </source>
</reference>
<dbReference type="Gene3D" id="3.30.70.330">
    <property type="match status" value="1"/>
</dbReference>